<keyword evidence="13" id="KW-1185">Reference proteome</keyword>
<evidence type="ECO:0000256" key="3">
    <source>
        <dbReference type="ARBA" id="ARBA00022448"/>
    </source>
</evidence>
<dbReference type="GO" id="GO:0015934">
    <property type="term" value="C:large ribosomal subunit"/>
    <property type="evidence" value="ECO:0007669"/>
    <property type="project" value="InterPro"/>
</dbReference>
<evidence type="ECO:0000256" key="9">
    <source>
        <dbReference type="ARBA" id="ARBA00023274"/>
    </source>
</evidence>
<keyword evidence="3" id="KW-0813">Transport</keyword>
<evidence type="ECO:0000313" key="13">
    <source>
        <dbReference type="Proteomes" id="UP000654075"/>
    </source>
</evidence>
<evidence type="ECO:0000256" key="4">
    <source>
        <dbReference type="ARBA" id="ARBA00022692"/>
    </source>
</evidence>
<feature type="compositionally biased region" description="Low complexity" evidence="10">
    <location>
        <begin position="506"/>
        <end position="522"/>
    </location>
</feature>
<dbReference type="GO" id="GO:0016020">
    <property type="term" value="C:membrane"/>
    <property type="evidence" value="ECO:0007669"/>
    <property type="project" value="UniProtKB-SubCell"/>
</dbReference>
<keyword evidence="5" id="KW-0689">Ribosomal protein</keyword>
<dbReference type="EMBL" id="CAJNNV010000524">
    <property type="protein sequence ID" value="CAE8582900.1"/>
    <property type="molecule type" value="Genomic_DNA"/>
</dbReference>
<reference evidence="12" key="1">
    <citation type="submission" date="2021-02" db="EMBL/GenBank/DDBJ databases">
        <authorList>
            <person name="Dougan E. K."/>
            <person name="Rhodes N."/>
            <person name="Thang M."/>
            <person name="Chan C."/>
        </authorList>
    </citation>
    <scope>NUCLEOTIDE SEQUENCE</scope>
</reference>
<feature type="compositionally biased region" description="Low complexity" evidence="10">
    <location>
        <begin position="691"/>
        <end position="700"/>
    </location>
</feature>
<accession>A0A813DBA8</accession>
<keyword evidence="4" id="KW-0812">Transmembrane</keyword>
<evidence type="ECO:0000256" key="2">
    <source>
        <dbReference type="ARBA" id="ARBA00010618"/>
    </source>
</evidence>
<dbReference type="FunFam" id="2.30.30.30:FF:000009">
    <property type="entry name" value="60S ribosomal protein L26"/>
    <property type="match status" value="1"/>
</dbReference>
<comment type="similarity">
    <text evidence="2">Belongs to the universal ribosomal protein uL24 family.</text>
</comment>
<feature type="domain" description="KOW" evidence="11">
    <location>
        <begin position="48"/>
        <end position="75"/>
    </location>
</feature>
<dbReference type="InterPro" id="IPR005756">
    <property type="entry name" value="Ribosomal_uL24_euk/arc"/>
</dbReference>
<dbReference type="PANTHER" id="PTHR11143">
    <property type="entry name" value="60S RIBOSOMAL PROTEIN L26 FAMILY MEMBER"/>
    <property type="match status" value="1"/>
</dbReference>
<evidence type="ECO:0000256" key="8">
    <source>
        <dbReference type="ARBA" id="ARBA00023136"/>
    </source>
</evidence>
<feature type="compositionally biased region" description="Polar residues" evidence="10">
    <location>
        <begin position="669"/>
        <end position="680"/>
    </location>
</feature>
<sequence length="723" mass="82654">MKQKATVTCSRRKNRKAHFTAPSHIRRKLMSAPLSKELRLKYSVRSLPIRRDDEVMIMRGHYHDREGKVTQCYRKKFRIHIERVTRDKANGQTVPIGIHPSKVVITKLKLDKDRKALLDRKNRSVKKGEGHRLSLEGEKRQLNQRLEAVFALCAYTKHSTREPEAVGIFKHLIVRLFSVLHAMALGEIEDCDAARLKFDLEIIDGRGLNAQSWAALRRSTRKAELVSQWIQALCVENIETQVLSVPAALLSKALQHLSEGMVKLHEAKTIAEIPIPFAFTQTADCLLLIHWIVAPLVTVYFTASIEWSVAFTFIQVFTLWAFNCLADQLESPFGHDDNDLDMVRLQCELNKTLLMLLDPDTQETPRLSKEACLGDDIMRGKSNPLQQSNFKTLSKLGLDAARGDADEECWEIGYPVSELEVSKAAREASSAEIVQLPIQELFERLQWQPPQPQLPQQPMEVQEQRQVQETPQQQEKVEEQQKPWQPDKKPLALEQFEHQTIHDSQQQEQGQQKQEPRQQQTQEQREELQQQLRQQEEQPAQKYQQQQQDHHDEQQHHQQQQKPQRPVLPASSRVQLPPLPVLPPRIQTKAPPPTRSVPSKAQHEVLGRREGLLSGEFVAPWPPDVDIVEGPDCQLLFPERRPFLPVSSAQRCGGLSPPATHEEVEHGSFQISEECNTEDNPSPPLTPTQMPPSHTAQLPQLQPPQLPQLQPPQLQPPQHLDFG</sequence>
<dbReference type="InterPro" id="IPR005824">
    <property type="entry name" value="KOW"/>
</dbReference>
<evidence type="ECO:0000256" key="6">
    <source>
        <dbReference type="ARBA" id="ARBA00022989"/>
    </source>
</evidence>
<dbReference type="Pfam" id="PF16906">
    <property type="entry name" value="Ribosomal_L26"/>
    <property type="match status" value="1"/>
</dbReference>
<dbReference type="GO" id="GO:0003735">
    <property type="term" value="F:structural constituent of ribosome"/>
    <property type="evidence" value="ECO:0007669"/>
    <property type="project" value="InterPro"/>
</dbReference>
<keyword evidence="9" id="KW-0687">Ribonucleoprotein</keyword>
<feature type="region of interest" description="Disordered" evidence="10">
    <location>
        <begin position="500"/>
        <end position="606"/>
    </location>
</feature>
<dbReference type="Proteomes" id="UP000654075">
    <property type="component" value="Unassembled WGS sequence"/>
</dbReference>
<dbReference type="HAMAP" id="MF_01326_A">
    <property type="entry name" value="Ribosomal_uL24_A"/>
    <property type="match status" value="1"/>
</dbReference>
<dbReference type="GO" id="GO:0005254">
    <property type="term" value="F:chloride channel activity"/>
    <property type="evidence" value="ECO:0007669"/>
    <property type="project" value="InterPro"/>
</dbReference>
<feature type="compositionally biased region" description="Pro residues" evidence="10">
    <location>
        <begin position="681"/>
        <end position="690"/>
    </location>
</feature>
<dbReference type="OrthoDB" id="1688503at2759"/>
<dbReference type="InterPro" id="IPR044669">
    <property type="entry name" value="YneE/VCCN1/2-like"/>
</dbReference>
<dbReference type="GO" id="GO:0003723">
    <property type="term" value="F:RNA binding"/>
    <property type="evidence" value="ECO:0007669"/>
    <property type="project" value="InterPro"/>
</dbReference>
<feature type="compositionally biased region" description="Basic and acidic residues" evidence="10">
    <location>
        <begin position="475"/>
        <end position="487"/>
    </location>
</feature>
<proteinExistence type="inferred from homology"/>
<organism evidence="12 13">
    <name type="scientific">Polarella glacialis</name>
    <name type="common">Dinoflagellate</name>
    <dbReference type="NCBI Taxonomy" id="89957"/>
    <lineage>
        <taxon>Eukaryota</taxon>
        <taxon>Sar</taxon>
        <taxon>Alveolata</taxon>
        <taxon>Dinophyceae</taxon>
        <taxon>Suessiales</taxon>
        <taxon>Suessiaceae</taxon>
        <taxon>Polarella</taxon>
    </lineage>
</organism>
<evidence type="ECO:0000256" key="5">
    <source>
        <dbReference type="ARBA" id="ARBA00022980"/>
    </source>
</evidence>
<comment type="subcellular location">
    <subcellularLocation>
        <location evidence="1">Membrane</location>
        <topology evidence="1">Multi-pass membrane protein</topology>
    </subcellularLocation>
</comment>
<dbReference type="SMART" id="SM00739">
    <property type="entry name" value="KOW"/>
    <property type="match status" value="1"/>
</dbReference>
<dbReference type="Gene3D" id="2.30.30.30">
    <property type="match status" value="1"/>
</dbReference>
<dbReference type="Pfam" id="PF25539">
    <property type="entry name" value="Bestrophin_2"/>
    <property type="match status" value="1"/>
</dbReference>
<keyword evidence="8" id="KW-0472">Membrane</keyword>
<dbReference type="InterPro" id="IPR008991">
    <property type="entry name" value="Translation_prot_SH3-like_sf"/>
</dbReference>
<name>A0A813DBA8_POLGL</name>
<dbReference type="CDD" id="cd06089">
    <property type="entry name" value="KOW_RPL26"/>
    <property type="match status" value="1"/>
</dbReference>
<protein>
    <recommendedName>
        <fullName evidence="11">KOW domain-containing protein</fullName>
    </recommendedName>
</protein>
<evidence type="ECO:0000256" key="7">
    <source>
        <dbReference type="ARBA" id="ARBA00023065"/>
    </source>
</evidence>
<feature type="region of interest" description="Disordered" evidence="10">
    <location>
        <begin position="450"/>
        <end position="487"/>
    </location>
</feature>
<keyword evidence="6" id="KW-1133">Transmembrane helix</keyword>
<evidence type="ECO:0000256" key="10">
    <source>
        <dbReference type="SAM" id="MobiDB-lite"/>
    </source>
</evidence>
<dbReference type="SUPFAM" id="SSF50104">
    <property type="entry name" value="Translation proteins SH3-like domain"/>
    <property type="match status" value="1"/>
</dbReference>
<dbReference type="InterPro" id="IPR014722">
    <property type="entry name" value="Rib_uL2_dom2"/>
</dbReference>
<keyword evidence="7" id="KW-0406">Ion transport</keyword>
<feature type="compositionally biased region" description="Pro residues" evidence="10">
    <location>
        <begin position="701"/>
        <end position="715"/>
    </location>
</feature>
<comment type="caution">
    <text evidence="12">The sequence shown here is derived from an EMBL/GenBank/DDBJ whole genome shotgun (WGS) entry which is preliminary data.</text>
</comment>
<evidence type="ECO:0000313" key="12">
    <source>
        <dbReference type="EMBL" id="CAE8582900.1"/>
    </source>
</evidence>
<feature type="compositionally biased region" description="Low complexity" evidence="10">
    <location>
        <begin position="456"/>
        <end position="474"/>
    </location>
</feature>
<dbReference type="NCBIfam" id="TIGR01080">
    <property type="entry name" value="rplX_A_E"/>
    <property type="match status" value="1"/>
</dbReference>
<feature type="compositionally biased region" description="Low complexity" evidence="10">
    <location>
        <begin position="529"/>
        <end position="547"/>
    </location>
</feature>
<dbReference type="InterPro" id="IPR041988">
    <property type="entry name" value="Ribosomal_uL24_KOW"/>
</dbReference>
<dbReference type="GO" id="GO:0006412">
    <property type="term" value="P:translation"/>
    <property type="evidence" value="ECO:0007669"/>
    <property type="project" value="InterPro"/>
</dbReference>
<dbReference type="Pfam" id="PF00467">
    <property type="entry name" value="KOW"/>
    <property type="match status" value="1"/>
</dbReference>
<feature type="region of interest" description="Disordered" evidence="10">
    <location>
        <begin position="649"/>
        <end position="723"/>
    </location>
</feature>
<evidence type="ECO:0000256" key="1">
    <source>
        <dbReference type="ARBA" id="ARBA00004141"/>
    </source>
</evidence>
<evidence type="ECO:0000259" key="11">
    <source>
        <dbReference type="SMART" id="SM00739"/>
    </source>
</evidence>
<dbReference type="AlphaFoldDB" id="A0A813DBA8"/>
<gene>
    <name evidence="12" type="ORF">PGLA1383_LOCUS1889</name>
</gene>